<comment type="caution">
    <text evidence="2">The sequence shown here is derived from an EMBL/GenBank/DDBJ whole genome shotgun (WGS) entry which is preliminary data.</text>
</comment>
<organism evidence="2 3">
    <name type="scientific">Paragonimus westermani</name>
    <dbReference type="NCBI Taxonomy" id="34504"/>
    <lineage>
        <taxon>Eukaryota</taxon>
        <taxon>Metazoa</taxon>
        <taxon>Spiralia</taxon>
        <taxon>Lophotrochozoa</taxon>
        <taxon>Platyhelminthes</taxon>
        <taxon>Trematoda</taxon>
        <taxon>Digenea</taxon>
        <taxon>Plagiorchiida</taxon>
        <taxon>Troglotremata</taxon>
        <taxon>Troglotrematidae</taxon>
        <taxon>Paragonimus</taxon>
    </lineage>
</organism>
<dbReference type="InterPro" id="IPR003961">
    <property type="entry name" value="FN3_dom"/>
</dbReference>
<dbReference type="EMBL" id="JTDF01002700">
    <property type="protein sequence ID" value="KAF8568539.1"/>
    <property type="molecule type" value="Genomic_DNA"/>
</dbReference>
<accession>A0A8T0DKV0</accession>
<proteinExistence type="predicted"/>
<evidence type="ECO:0000259" key="1">
    <source>
        <dbReference type="PROSITE" id="PS50853"/>
    </source>
</evidence>
<dbReference type="InterPro" id="IPR036116">
    <property type="entry name" value="FN3_sf"/>
</dbReference>
<dbReference type="InterPro" id="IPR050713">
    <property type="entry name" value="RTP_Phos/Ushers"/>
</dbReference>
<gene>
    <name evidence="2" type="ORF">P879_04109</name>
</gene>
<dbReference type="PANTHER" id="PTHR46957">
    <property type="entry name" value="CYTOKINE RECEPTOR"/>
    <property type="match status" value="1"/>
</dbReference>
<evidence type="ECO:0000313" key="3">
    <source>
        <dbReference type="Proteomes" id="UP000699462"/>
    </source>
</evidence>
<feature type="domain" description="Fibronectin type-III" evidence="1">
    <location>
        <begin position="213"/>
        <end position="306"/>
    </location>
</feature>
<dbReference type="Gene3D" id="2.60.40.10">
    <property type="entry name" value="Immunoglobulins"/>
    <property type="match status" value="1"/>
</dbReference>
<name>A0A8T0DKV0_9TREM</name>
<sequence length="306" mass="34642">MGFSFDRRKTTLISFQYLSSLSETVKIPNFIVEPKPGSLLIKWMITDYQKQTLMFYKILLNDGVWKRTVEGNQNVTEVLVDGLEPCHFYVVGVTIVIAHNWTIGTFWNCGSPLPKDIKRPRELQVYSLDSGKQQVITWLRPRNLSSKCRVYYVLYRSSGKKDVVKQTFNSVGPHLIGGLRPQVVYSYRVQAYLGFIPGAVSHTVKERTFPGEHPATPYDLRLVPMIRSLKLLWKLPEGQCATVDNYLIWLDGAIHLLENNNRTEFVLTNLHPCRFYAVELVAVSAASIKSGKVAASGSPLSETPCD</sequence>
<dbReference type="OrthoDB" id="6226455at2759"/>
<dbReference type="SMART" id="SM00060">
    <property type="entry name" value="FN3"/>
    <property type="match status" value="3"/>
</dbReference>
<dbReference type="GO" id="GO:0016020">
    <property type="term" value="C:membrane"/>
    <property type="evidence" value="ECO:0007669"/>
    <property type="project" value="UniProtKB-SubCell"/>
</dbReference>
<evidence type="ECO:0000313" key="2">
    <source>
        <dbReference type="EMBL" id="KAF8568539.1"/>
    </source>
</evidence>
<dbReference type="PROSITE" id="PS50853">
    <property type="entry name" value="FN3"/>
    <property type="match status" value="2"/>
</dbReference>
<dbReference type="AlphaFoldDB" id="A0A8T0DKV0"/>
<dbReference type="InterPro" id="IPR013783">
    <property type="entry name" value="Ig-like_fold"/>
</dbReference>
<dbReference type="SUPFAM" id="SSF49265">
    <property type="entry name" value="Fibronectin type III"/>
    <property type="match status" value="2"/>
</dbReference>
<protein>
    <recommendedName>
        <fullName evidence="1">Fibronectin type-III domain-containing protein</fullName>
    </recommendedName>
</protein>
<dbReference type="PANTHER" id="PTHR46957:SF3">
    <property type="entry name" value="CYTOKINE RECEPTOR"/>
    <property type="match status" value="1"/>
</dbReference>
<feature type="domain" description="Fibronectin type-III" evidence="1">
    <location>
        <begin position="119"/>
        <end position="211"/>
    </location>
</feature>
<dbReference type="CDD" id="cd00063">
    <property type="entry name" value="FN3"/>
    <property type="match status" value="1"/>
</dbReference>
<keyword evidence="3" id="KW-1185">Reference proteome</keyword>
<dbReference type="Proteomes" id="UP000699462">
    <property type="component" value="Unassembled WGS sequence"/>
</dbReference>
<reference evidence="2 3" key="1">
    <citation type="submission" date="2019-07" db="EMBL/GenBank/DDBJ databases">
        <title>Annotation for the trematode Paragonimus westermani.</title>
        <authorList>
            <person name="Choi Y.-J."/>
        </authorList>
    </citation>
    <scope>NUCLEOTIDE SEQUENCE [LARGE SCALE GENOMIC DNA]</scope>
    <source>
        <strain evidence="2">180907_Pwestermani</strain>
    </source>
</reference>